<comment type="caution">
    <text evidence="3">The sequence shown here is derived from an EMBL/GenBank/DDBJ whole genome shotgun (WGS) entry which is preliminary data.</text>
</comment>
<dbReference type="Proteomes" id="UP000601171">
    <property type="component" value="Unassembled WGS sequence"/>
</dbReference>
<keyword evidence="2" id="KW-0812">Transmembrane</keyword>
<keyword evidence="2" id="KW-1133">Transmembrane helix</keyword>
<gene>
    <name evidence="3" type="ORF">H8707_06770</name>
</gene>
<reference evidence="3" key="1">
    <citation type="submission" date="2020-08" db="EMBL/GenBank/DDBJ databases">
        <title>Genome public.</title>
        <authorList>
            <person name="Liu C."/>
            <person name="Sun Q."/>
        </authorList>
    </citation>
    <scope>NUCLEOTIDE SEQUENCE</scope>
    <source>
        <strain evidence="3">BX21</strain>
    </source>
</reference>
<evidence type="ECO:0000313" key="3">
    <source>
        <dbReference type="EMBL" id="MBC8587938.1"/>
    </source>
</evidence>
<protein>
    <submittedName>
        <fullName evidence="3">Septum formation initiator family protein</fullName>
    </submittedName>
</protein>
<evidence type="ECO:0000313" key="4">
    <source>
        <dbReference type="Proteomes" id="UP000601171"/>
    </source>
</evidence>
<dbReference type="InterPro" id="IPR007060">
    <property type="entry name" value="FtsL/DivIC"/>
</dbReference>
<sequence length="108" mass="12878">MSNKKKYKGIRLIHVFLIFLSFYVIVVLNHQRNLMNTMKAKKEENQVEIEQLKKDIDALNEEIKSSDSLEFVEKVARDELGMVKPREIIYIDKNKPKNSFFDIFKRDN</sequence>
<keyword evidence="1" id="KW-0175">Coiled coil</keyword>
<name>A0A926IKQ9_9FIRM</name>
<keyword evidence="4" id="KW-1185">Reference proteome</keyword>
<dbReference type="AlphaFoldDB" id="A0A926IKQ9"/>
<accession>A0A926IKQ9</accession>
<dbReference type="EMBL" id="JACRTG010000016">
    <property type="protein sequence ID" value="MBC8587938.1"/>
    <property type="molecule type" value="Genomic_DNA"/>
</dbReference>
<proteinExistence type="predicted"/>
<evidence type="ECO:0000256" key="1">
    <source>
        <dbReference type="SAM" id="Coils"/>
    </source>
</evidence>
<organism evidence="3 4">
    <name type="scientific">Paratissierella segnis</name>
    <dbReference type="NCBI Taxonomy" id="2763679"/>
    <lineage>
        <taxon>Bacteria</taxon>
        <taxon>Bacillati</taxon>
        <taxon>Bacillota</taxon>
        <taxon>Tissierellia</taxon>
        <taxon>Tissierellales</taxon>
        <taxon>Tissierellaceae</taxon>
        <taxon>Paratissierella</taxon>
    </lineage>
</organism>
<evidence type="ECO:0000256" key="2">
    <source>
        <dbReference type="SAM" id="Phobius"/>
    </source>
</evidence>
<dbReference type="RefSeq" id="WP_262429383.1">
    <property type="nucleotide sequence ID" value="NZ_JACRTG010000016.1"/>
</dbReference>
<feature type="coiled-coil region" evidence="1">
    <location>
        <begin position="35"/>
        <end position="69"/>
    </location>
</feature>
<dbReference type="Pfam" id="PF04977">
    <property type="entry name" value="DivIC"/>
    <property type="match status" value="1"/>
</dbReference>
<keyword evidence="2" id="KW-0472">Membrane</keyword>
<feature type="transmembrane region" description="Helical" evidence="2">
    <location>
        <begin position="12"/>
        <end position="30"/>
    </location>
</feature>